<evidence type="ECO:0000313" key="3">
    <source>
        <dbReference type="EMBL" id="MCG2587001.1"/>
    </source>
</evidence>
<feature type="compositionally biased region" description="Polar residues" evidence="1">
    <location>
        <begin position="173"/>
        <end position="186"/>
    </location>
</feature>
<evidence type="ECO:0000259" key="2">
    <source>
        <dbReference type="Pfam" id="PF13298"/>
    </source>
</evidence>
<dbReference type="Pfam" id="PF13298">
    <property type="entry name" value="LigD_N"/>
    <property type="match status" value="1"/>
</dbReference>
<dbReference type="Proteomes" id="UP001165366">
    <property type="component" value="Unassembled WGS sequence"/>
</dbReference>
<dbReference type="PANTHER" id="PTHR39465">
    <property type="entry name" value="DNA LIGASE D, 3'-PHOSPHOESTERASE DOMAIN"/>
    <property type="match status" value="1"/>
</dbReference>
<feature type="domain" description="DNA ligase D 3'-phosphoesterase" evidence="2">
    <location>
        <begin position="37"/>
        <end position="149"/>
    </location>
</feature>
<dbReference type="NCBIfam" id="TIGR02777">
    <property type="entry name" value="LigD_PE_dom"/>
    <property type="match status" value="1"/>
</dbReference>
<evidence type="ECO:0000313" key="4">
    <source>
        <dbReference type="Proteomes" id="UP001165366"/>
    </source>
</evidence>
<proteinExistence type="predicted"/>
<name>A0ABS9K829_9BACT</name>
<organism evidence="3 4">
    <name type="scientific">Rhodohalobacter sulfatireducens</name>
    <dbReference type="NCBI Taxonomy" id="2911366"/>
    <lineage>
        <taxon>Bacteria</taxon>
        <taxon>Pseudomonadati</taxon>
        <taxon>Balneolota</taxon>
        <taxon>Balneolia</taxon>
        <taxon>Balneolales</taxon>
        <taxon>Balneolaceae</taxon>
        <taxon>Rhodohalobacter</taxon>
    </lineage>
</organism>
<feature type="compositionally biased region" description="Basic and acidic residues" evidence="1">
    <location>
        <begin position="1"/>
        <end position="14"/>
    </location>
</feature>
<evidence type="ECO:0000256" key="1">
    <source>
        <dbReference type="SAM" id="MobiDB-lite"/>
    </source>
</evidence>
<feature type="region of interest" description="Disordered" evidence="1">
    <location>
        <begin position="170"/>
        <end position="195"/>
    </location>
</feature>
<dbReference type="InterPro" id="IPR014144">
    <property type="entry name" value="LigD_PE_domain"/>
</dbReference>
<sequence length="195" mass="22304">MSSRKSYMEKREPDETPEPVSFDKQKANGNEPIFVIQKHDATKLHYDFRLEIDGTLKSWVIPKGPSTDPSEKRLAVPVEDHPLEYAEFEGVIPEDQYGAGTVMIWDRGTYRNLKKSENRELPVEKSYDKGQIEVFLEGEKISGGYALFKTNSTDENWLLVKTDDEYADARRNPVSTENKSVKSGRTLQEIAKQES</sequence>
<dbReference type="EMBL" id="JAKLWS010000001">
    <property type="protein sequence ID" value="MCG2587001.1"/>
    <property type="molecule type" value="Genomic_DNA"/>
</dbReference>
<protein>
    <recommendedName>
        <fullName evidence="2">DNA ligase D 3'-phosphoesterase domain-containing protein</fullName>
    </recommendedName>
</protein>
<reference evidence="3" key="2">
    <citation type="submission" date="2024-05" db="EMBL/GenBank/DDBJ databases">
        <title>Rhodohalobacter halophilus gen. nov., sp. nov., a moderately halophilic member of the family Balneolaceae.</title>
        <authorList>
            <person name="Xia J."/>
        </authorList>
    </citation>
    <scope>NUCLEOTIDE SEQUENCE</scope>
    <source>
        <strain evidence="3">WB101</strain>
    </source>
</reference>
<keyword evidence="4" id="KW-1185">Reference proteome</keyword>
<dbReference type="RefSeq" id="WP_237851850.1">
    <property type="nucleotide sequence ID" value="NZ_JAKLWS010000001.1"/>
</dbReference>
<gene>
    <name evidence="3" type="ORF">L6773_00385</name>
</gene>
<accession>A0ABS9K829</accession>
<dbReference type="PANTHER" id="PTHR39465:SF1">
    <property type="entry name" value="DNA LIGASE D 3'-PHOSPHOESTERASE DOMAIN-CONTAINING PROTEIN"/>
    <property type="match status" value="1"/>
</dbReference>
<feature type="region of interest" description="Disordered" evidence="1">
    <location>
        <begin position="1"/>
        <end position="28"/>
    </location>
</feature>
<comment type="caution">
    <text evidence="3">The sequence shown here is derived from an EMBL/GenBank/DDBJ whole genome shotgun (WGS) entry which is preliminary data.</text>
</comment>
<reference evidence="3" key="1">
    <citation type="submission" date="2022-01" db="EMBL/GenBank/DDBJ databases">
        <authorList>
            <person name="Wang Y."/>
        </authorList>
    </citation>
    <scope>NUCLEOTIDE SEQUENCE</scope>
    <source>
        <strain evidence="3">WB101</strain>
    </source>
</reference>